<dbReference type="EMBL" id="ABSV01002134">
    <property type="protein sequence ID" value="EDZ69364.1"/>
    <property type="molecule type" value="Genomic_DNA"/>
</dbReference>
<dbReference type="Proteomes" id="UP000008988">
    <property type="component" value="Unassembled WGS sequence"/>
</dbReference>
<sequence length="99" mass="11085">MLLSTLLLLSDGSKEFSLSKEILCLISGRFLALPRAALPSLCFTEVANLIWDVGELLSLIVVVVFCSSEEEYGIKDFLNFVFFDPLPIKAFLKLEIWSP</sequence>
<proteinExistence type="predicted"/>
<organism evidence="1 2">
    <name type="scientific">Saccharomyces cerevisiae (strain AWRI1631)</name>
    <name type="common">Baker's yeast</name>
    <dbReference type="NCBI Taxonomy" id="545124"/>
    <lineage>
        <taxon>Eukaryota</taxon>
        <taxon>Fungi</taxon>
        <taxon>Dikarya</taxon>
        <taxon>Ascomycota</taxon>
        <taxon>Saccharomycotina</taxon>
        <taxon>Saccharomycetes</taxon>
        <taxon>Saccharomycetales</taxon>
        <taxon>Saccharomycetaceae</taxon>
        <taxon>Saccharomyces</taxon>
    </lineage>
</organism>
<evidence type="ECO:0000313" key="2">
    <source>
        <dbReference type="Proteomes" id="UP000008988"/>
    </source>
</evidence>
<dbReference type="AlphaFoldDB" id="B5VRS3"/>
<reference evidence="1 2" key="1">
    <citation type="journal article" date="2008" name="FEMS Yeast Res.">
        <title>Comparative genome analysis of a Saccharomyces cerevisiae wine strain.</title>
        <authorList>
            <person name="Borneman A.R."/>
            <person name="Forgan A.H."/>
            <person name="Pretorius I.S."/>
            <person name="Chambers P.J."/>
        </authorList>
    </citation>
    <scope>NUCLEOTIDE SEQUENCE [LARGE SCALE GENOMIC DNA]</scope>
    <source>
        <strain evidence="1 2">AWRI1631</strain>
    </source>
</reference>
<accession>B5VRS3</accession>
<name>B5VRS3_YEAS6</name>
<gene>
    <name evidence="1" type="ORF">AWRI1631_151830</name>
</gene>
<protein>
    <submittedName>
        <fullName evidence="1">Uncharacterized protein</fullName>
    </submittedName>
</protein>
<comment type="caution">
    <text evidence="1">The sequence shown here is derived from an EMBL/GenBank/DDBJ whole genome shotgun (WGS) entry which is preliminary data.</text>
</comment>
<evidence type="ECO:0000313" key="1">
    <source>
        <dbReference type="EMBL" id="EDZ69364.1"/>
    </source>
</evidence>